<reference evidence="19 20" key="1">
    <citation type="submission" date="2024-09" db="EMBL/GenBank/DDBJ databases">
        <authorList>
            <person name="Sun Q."/>
            <person name="Mori K."/>
        </authorList>
    </citation>
    <scope>NUCLEOTIDE SEQUENCE [LARGE SCALE GENOMIC DNA]</scope>
    <source>
        <strain evidence="19 20">CCM 7415</strain>
    </source>
</reference>
<evidence type="ECO:0000256" key="3">
    <source>
        <dbReference type="ARBA" id="ARBA00022448"/>
    </source>
</evidence>
<evidence type="ECO:0000256" key="1">
    <source>
        <dbReference type="ARBA" id="ARBA00004571"/>
    </source>
</evidence>
<organism evidence="19 20">
    <name type="scientific">Kushneria aurantia</name>
    <dbReference type="NCBI Taxonomy" id="504092"/>
    <lineage>
        <taxon>Bacteria</taxon>
        <taxon>Pseudomonadati</taxon>
        <taxon>Pseudomonadota</taxon>
        <taxon>Gammaproteobacteria</taxon>
        <taxon>Oceanospirillales</taxon>
        <taxon>Halomonadaceae</taxon>
        <taxon>Kushneria</taxon>
    </lineage>
</organism>
<evidence type="ECO:0000256" key="14">
    <source>
        <dbReference type="PROSITE-ProRule" id="PRU01360"/>
    </source>
</evidence>
<evidence type="ECO:0000313" key="19">
    <source>
        <dbReference type="EMBL" id="MFC0268646.1"/>
    </source>
</evidence>
<evidence type="ECO:0000256" key="5">
    <source>
        <dbReference type="ARBA" id="ARBA00022496"/>
    </source>
</evidence>
<dbReference type="Gene3D" id="2.170.130.10">
    <property type="entry name" value="TonB-dependent receptor, plug domain"/>
    <property type="match status" value="1"/>
</dbReference>
<dbReference type="NCBIfam" id="TIGR01783">
    <property type="entry name" value="TonB-siderophor"/>
    <property type="match status" value="1"/>
</dbReference>
<evidence type="ECO:0000256" key="10">
    <source>
        <dbReference type="ARBA" id="ARBA00023077"/>
    </source>
</evidence>
<comment type="caution">
    <text evidence="19">The sequence shown here is derived from an EMBL/GenBank/DDBJ whole genome shotgun (WGS) entry which is preliminary data.</text>
</comment>
<evidence type="ECO:0000256" key="16">
    <source>
        <dbReference type="SAM" id="SignalP"/>
    </source>
</evidence>
<dbReference type="InterPro" id="IPR036942">
    <property type="entry name" value="Beta-barrel_TonB_sf"/>
</dbReference>
<evidence type="ECO:0000256" key="8">
    <source>
        <dbReference type="ARBA" id="ARBA00023004"/>
    </source>
</evidence>
<evidence type="ECO:0000256" key="11">
    <source>
        <dbReference type="ARBA" id="ARBA00023136"/>
    </source>
</evidence>
<keyword evidence="6 14" id="KW-0812">Transmembrane</keyword>
<evidence type="ECO:0000313" key="20">
    <source>
        <dbReference type="Proteomes" id="UP001589814"/>
    </source>
</evidence>
<dbReference type="InterPro" id="IPR039426">
    <property type="entry name" value="TonB-dep_rcpt-like"/>
</dbReference>
<evidence type="ECO:0000256" key="9">
    <source>
        <dbReference type="ARBA" id="ARBA00023065"/>
    </source>
</evidence>
<gene>
    <name evidence="19" type="ORF">ACFFHW_11755</name>
</gene>
<keyword evidence="10 15" id="KW-0798">TonB box</keyword>
<evidence type="ECO:0000256" key="6">
    <source>
        <dbReference type="ARBA" id="ARBA00022692"/>
    </source>
</evidence>
<dbReference type="Proteomes" id="UP001589814">
    <property type="component" value="Unassembled WGS sequence"/>
</dbReference>
<evidence type="ECO:0000256" key="4">
    <source>
        <dbReference type="ARBA" id="ARBA00022452"/>
    </source>
</evidence>
<dbReference type="InterPro" id="IPR010105">
    <property type="entry name" value="TonB_sidphr_rcpt"/>
</dbReference>
<dbReference type="SUPFAM" id="SSF56935">
    <property type="entry name" value="Porins"/>
    <property type="match status" value="1"/>
</dbReference>
<accession>A0ABV6G4R9</accession>
<evidence type="ECO:0000256" key="15">
    <source>
        <dbReference type="RuleBase" id="RU003357"/>
    </source>
</evidence>
<feature type="domain" description="TonB-dependent receptor-like beta-barrel" evidence="17">
    <location>
        <begin position="246"/>
        <end position="687"/>
    </location>
</feature>
<evidence type="ECO:0000256" key="12">
    <source>
        <dbReference type="ARBA" id="ARBA00023170"/>
    </source>
</evidence>
<dbReference type="InterPro" id="IPR037066">
    <property type="entry name" value="Plug_dom_sf"/>
</dbReference>
<dbReference type="EMBL" id="JBHLVX010000046">
    <property type="protein sequence ID" value="MFC0268646.1"/>
    <property type="molecule type" value="Genomic_DNA"/>
</dbReference>
<dbReference type="PROSITE" id="PS52016">
    <property type="entry name" value="TONB_DEPENDENT_REC_3"/>
    <property type="match status" value="1"/>
</dbReference>
<dbReference type="CDD" id="cd01347">
    <property type="entry name" value="ligand_gated_channel"/>
    <property type="match status" value="1"/>
</dbReference>
<keyword evidence="4 14" id="KW-1134">Transmembrane beta strand</keyword>
<sequence length="716" mass="79486">MSCKAAITPPGAPRAPYRRCALALGSLFLLSPVPGWASQSEPAVEQADTVVVTDTALKVAAPVIETPRATSLVEQQALETRAVNKFDEALQYRAGVVSQPYGADNNTDWFFIRGFSAEDSLYLDGLRLFRTGGYFWWLTEPFGLERVEVLKGPASILYGEAPPGGIINAVSKRPGDETQGEVGIEVGNKDHRQLSIDTSGPVEGRDDMRYRMVGLYREGDGELNGTETERYYFAPSLSVDFSEETRVTFLASAMKDEGVPTIGFFPAFGTVEDTPFGTIDRDTNLGQPDYDHLDQRQYTLGYELEHQLDEAWSFEQNFRYSRLELDLRQVYPNAFVTPPRSISRGVVDRDGDYNAFTLDNRLIARTFTDRIENTLLLGVGYQHLDLEYANADSFRTLGDGSSYFTSIDNVDIFAPDHDNFTPPDTGDPTRHDVDRDQAGFYAQNQLRLDDRWIFLAGWRYDTVDSSDDFSDATGSASQGYDDSQMSITGGVMYLADNGLSPYLSYSESFTPVSGTGPDGDSYRPLSGQQWEVGVKYTPMNFDGYVTLAAFDITEDNTLISTGAPVQEQAGERHSRGVEVEAVGYLTDSLQLTAAYTYTDARADISDGLQDERVPFVPYHMASTRLDYAFTGALDGLSLGGGLRYMGETVNSANASTRYRISPTTLVDAMARYDFADNWRVQLNARNLTDEDYVSGCDFYCYYGASRSLTGSLKYRW</sequence>
<evidence type="ECO:0000259" key="18">
    <source>
        <dbReference type="Pfam" id="PF07715"/>
    </source>
</evidence>
<comment type="subcellular location">
    <subcellularLocation>
        <location evidence="1 14">Cell outer membrane</location>
        <topology evidence="1 14">Multi-pass membrane protein</topology>
    </subcellularLocation>
</comment>
<dbReference type="RefSeq" id="WP_019951075.1">
    <property type="nucleotide sequence ID" value="NZ_JBHLVX010000046.1"/>
</dbReference>
<comment type="similarity">
    <text evidence="2 14 15">Belongs to the TonB-dependent receptor family.</text>
</comment>
<dbReference type="PANTHER" id="PTHR32552:SF68">
    <property type="entry name" value="FERRICHROME OUTER MEMBRANE TRANSPORTER_PHAGE RECEPTOR"/>
    <property type="match status" value="1"/>
</dbReference>
<keyword evidence="20" id="KW-1185">Reference proteome</keyword>
<evidence type="ECO:0000256" key="7">
    <source>
        <dbReference type="ARBA" id="ARBA00022729"/>
    </source>
</evidence>
<feature type="signal peptide" evidence="16">
    <location>
        <begin position="1"/>
        <end position="37"/>
    </location>
</feature>
<keyword evidence="7 16" id="KW-0732">Signal</keyword>
<evidence type="ECO:0000256" key="13">
    <source>
        <dbReference type="ARBA" id="ARBA00023237"/>
    </source>
</evidence>
<dbReference type="PANTHER" id="PTHR32552">
    <property type="entry name" value="FERRICHROME IRON RECEPTOR-RELATED"/>
    <property type="match status" value="1"/>
</dbReference>
<keyword evidence="3 14" id="KW-0813">Transport</keyword>
<dbReference type="InterPro" id="IPR000531">
    <property type="entry name" value="Beta-barrel_TonB"/>
</dbReference>
<dbReference type="Gene3D" id="2.40.170.20">
    <property type="entry name" value="TonB-dependent receptor, beta-barrel domain"/>
    <property type="match status" value="1"/>
</dbReference>
<name>A0ABV6G4R9_9GAMM</name>
<keyword evidence="13 14" id="KW-0998">Cell outer membrane</keyword>
<evidence type="ECO:0000256" key="2">
    <source>
        <dbReference type="ARBA" id="ARBA00009810"/>
    </source>
</evidence>
<dbReference type="Pfam" id="PF07715">
    <property type="entry name" value="Plug"/>
    <property type="match status" value="1"/>
</dbReference>
<keyword evidence="11 14" id="KW-0472">Membrane</keyword>
<protein>
    <submittedName>
        <fullName evidence="19">TonB-dependent siderophore receptor</fullName>
    </submittedName>
</protein>
<evidence type="ECO:0000259" key="17">
    <source>
        <dbReference type="Pfam" id="PF00593"/>
    </source>
</evidence>
<proteinExistence type="inferred from homology"/>
<dbReference type="InterPro" id="IPR012910">
    <property type="entry name" value="Plug_dom"/>
</dbReference>
<keyword evidence="9" id="KW-0406">Ion transport</keyword>
<keyword evidence="8" id="KW-0408">Iron</keyword>
<dbReference type="Pfam" id="PF00593">
    <property type="entry name" value="TonB_dep_Rec_b-barrel"/>
    <property type="match status" value="1"/>
</dbReference>
<keyword evidence="5" id="KW-0410">Iron transport</keyword>
<keyword evidence="12 19" id="KW-0675">Receptor</keyword>
<feature type="domain" description="TonB-dependent receptor plug" evidence="18">
    <location>
        <begin position="63"/>
        <end position="166"/>
    </location>
</feature>
<feature type="chain" id="PRO_5045887417" evidence="16">
    <location>
        <begin position="38"/>
        <end position="716"/>
    </location>
</feature>